<reference evidence="4" key="1">
    <citation type="submission" date="2013-10" db="EMBL/GenBank/DDBJ databases">
        <title>Genomic analysis of the causative agents of coccidiosis in chickens.</title>
        <authorList>
            <person name="Reid A.J."/>
            <person name="Blake D."/>
            <person name="Billington K."/>
            <person name="Browne H."/>
            <person name="Dunn M."/>
            <person name="Hung S."/>
            <person name="Kawahara F."/>
            <person name="Miranda-Saavedra D."/>
            <person name="Mourier T."/>
            <person name="Nagra H."/>
            <person name="Otto T.D."/>
            <person name="Rawlings N."/>
            <person name="Sanchez A."/>
            <person name="Sanders M."/>
            <person name="Subramaniam C."/>
            <person name="Tay Y."/>
            <person name="Dear P."/>
            <person name="Doerig C."/>
            <person name="Gruber A."/>
            <person name="Parkinson J."/>
            <person name="Shirley M."/>
            <person name="Wan K.L."/>
            <person name="Berriman M."/>
            <person name="Tomley F."/>
            <person name="Pain A."/>
        </authorList>
    </citation>
    <scope>NUCLEOTIDE SEQUENCE [LARGE SCALE GENOMIC DNA]</scope>
    <source>
        <strain evidence="4">Houghton</strain>
    </source>
</reference>
<gene>
    <name evidence="4" type="ORF">ENH_00050590</name>
</gene>
<organism evidence="4 5">
    <name type="scientific">Eimeria necatrix</name>
    <dbReference type="NCBI Taxonomy" id="51315"/>
    <lineage>
        <taxon>Eukaryota</taxon>
        <taxon>Sar</taxon>
        <taxon>Alveolata</taxon>
        <taxon>Apicomplexa</taxon>
        <taxon>Conoidasida</taxon>
        <taxon>Coccidia</taxon>
        <taxon>Eucoccidiorida</taxon>
        <taxon>Eimeriorina</taxon>
        <taxon>Eimeriidae</taxon>
        <taxon>Eimeria</taxon>
    </lineage>
</organism>
<evidence type="ECO:0000256" key="3">
    <source>
        <dbReference type="SAM" id="SignalP"/>
    </source>
</evidence>
<sequence>MSDLFALLVIFFSSKLGHNGSGKSNVLLGVSFVLGEIGNSAAERRLLLHEGIHGRVASGFVELTLNNANRQLCMFNADSVVIRRSFSLSADDITVQGNLVRSLRLRAFVLNVFSKAEFEQLIECASLSGGGDRVGRSGTSSTFIIHQGRIQEVALLSAAGRLRLLLSAGSGAFIDAKAKETEQLLQQAAVEQDTVTRTLNDLEKQLNDMDKERQELRLCVEMEKEKSHIEAAIHQADWLQATETLRQLEQQQEKHRSSVRRLAAAAAEAESMRDEAATQLANCKLKPSASPNPTILLQCQETRLRLESGLLAERAETQQQKSDTAKRTLEEKKRQMRQIREGTRGQLEASACCCCRCLSKSTAGTCAAARQAAIKEELKETEQQQRADAAEYKQNKRKAELLRKEVEEAQMAAAAKAAAAAAAAAIVKEMTKQISSLKTPLEEVVEQQRQQQARLSNLLQQRNAAATSIRTATEEIAKREGWDQGGGIAAPLASFLHALEAVARLKQQQQEQKGSLLQRKCCVSVVPIKEVAEQQQRQNSRRHQQLQQPGEHATALETYVHTVFSRSLLVPSLDTPEVQRFRLCQHRRGCILRFWCHERRRAPQGRQTWNLFRKKHKDISVELDCQQQMLVQLQKRHKELLQQEQILIEKRMEAYHNAETALAEQQQSEMAHRAATSLLSALKEEETATATRAAARKQLVQSLRHEALHARQPALTAAEEQQLKQLPQLLQQQQEQLLQLLRRVEETAGSISKAEQLLEVSLRRAIDRVIKL</sequence>
<feature type="signal peptide" evidence="3">
    <location>
        <begin position="1"/>
        <end position="17"/>
    </location>
</feature>
<keyword evidence="1" id="KW-0175">Coiled coil</keyword>
<evidence type="ECO:0000256" key="2">
    <source>
        <dbReference type="SAM" id="MobiDB-lite"/>
    </source>
</evidence>
<dbReference type="EMBL" id="HG725520">
    <property type="protein sequence ID" value="CDJ68268.1"/>
    <property type="molecule type" value="Genomic_DNA"/>
</dbReference>
<dbReference type="OrthoDB" id="431497at2759"/>
<evidence type="ECO:0000313" key="5">
    <source>
        <dbReference type="Proteomes" id="UP000030754"/>
    </source>
</evidence>
<dbReference type="Proteomes" id="UP000030754">
    <property type="component" value="Unassembled WGS sequence"/>
</dbReference>
<accession>U6MYZ8</accession>
<dbReference type="GeneID" id="25475207"/>
<name>U6MYZ8_9EIME</name>
<dbReference type="PANTHER" id="PTHR43977">
    <property type="entry name" value="STRUCTURAL MAINTENANCE OF CHROMOSOMES PROTEIN 3"/>
    <property type="match status" value="1"/>
</dbReference>
<evidence type="ECO:0000313" key="4">
    <source>
        <dbReference type="EMBL" id="CDJ68268.1"/>
    </source>
</evidence>
<dbReference type="VEuPathDB" id="ToxoDB:ENH_00050590"/>
<protein>
    <submittedName>
        <fullName evidence="4">Structural maintenance of chromosome domain-containing protein, putative</fullName>
    </submittedName>
</protein>
<dbReference type="Gene3D" id="3.40.50.300">
    <property type="entry name" value="P-loop containing nucleotide triphosphate hydrolases"/>
    <property type="match status" value="1"/>
</dbReference>
<dbReference type="InterPro" id="IPR027417">
    <property type="entry name" value="P-loop_NTPase"/>
</dbReference>
<evidence type="ECO:0000256" key="1">
    <source>
        <dbReference type="SAM" id="Coils"/>
    </source>
</evidence>
<proteinExistence type="predicted"/>
<feature type="coiled-coil region" evidence="1">
    <location>
        <begin position="375"/>
        <end position="412"/>
    </location>
</feature>
<feature type="chain" id="PRO_5004674143" evidence="3">
    <location>
        <begin position="18"/>
        <end position="772"/>
    </location>
</feature>
<feature type="region of interest" description="Disordered" evidence="2">
    <location>
        <begin position="313"/>
        <end position="341"/>
    </location>
</feature>
<feature type="coiled-coil region" evidence="1">
    <location>
        <begin position="185"/>
        <end position="219"/>
    </location>
</feature>
<feature type="coiled-coil region" evidence="1">
    <location>
        <begin position="623"/>
        <end position="650"/>
    </location>
</feature>
<feature type="compositionally biased region" description="Basic and acidic residues" evidence="2">
    <location>
        <begin position="323"/>
        <end position="341"/>
    </location>
</feature>
<keyword evidence="5" id="KW-1185">Reference proteome</keyword>
<keyword evidence="3" id="KW-0732">Signal</keyword>
<dbReference type="RefSeq" id="XP_013436735.1">
    <property type="nucleotide sequence ID" value="XM_013581281.1"/>
</dbReference>
<reference evidence="4" key="2">
    <citation type="submission" date="2013-10" db="EMBL/GenBank/DDBJ databases">
        <authorList>
            <person name="Aslett M."/>
        </authorList>
    </citation>
    <scope>NUCLEOTIDE SEQUENCE [LARGE SCALE GENOMIC DNA]</scope>
    <source>
        <strain evidence="4">Houghton</strain>
    </source>
</reference>
<dbReference type="AlphaFoldDB" id="U6MYZ8"/>